<gene>
    <name evidence="1" type="ORF">LDC_1081</name>
</gene>
<name>D9PHS9_9ZZZZ</name>
<sequence length="125" mass="14861">MIEIHKQKQVKFKNSVYFSPWRDDEEPMIIYNTTINIQKDAHDEWLNWMKNVYLQEAMNTGFFVENKICKVLIDEEQGITYSVQLSCKTMDDYQAFKQQHAPRMQQLASKYANKLVAFSTLLQEV</sequence>
<reference evidence="1" key="1">
    <citation type="submission" date="2010-07" db="EMBL/GenBank/DDBJ databases">
        <authorList>
            <consortium name="CONSOLIDER consortium CSD2007-00005"/>
            <person name="Guazzaroni M.-E."/>
            <person name="Richter M."/>
            <person name="Garcia-Salamanca A."/>
            <person name="Yarza P."/>
            <person name="Ferrer M."/>
        </authorList>
    </citation>
    <scope>NUCLEOTIDE SEQUENCE</scope>
</reference>
<proteinExistence type="predicted"/>
<dbReference type="AlphaFoldDB" id="D9PHS9"/>
<reference evidence="1" key="2">
    <citation type="journal article" date="2011" name="Microb. Ecol.">
        <title>Taxonomic and Functional Metagenomic Profiling of the Microbial Community in the Anoxic Sediment of a Sub-saline Shallow Lake (Laguna de Carrizo, Central Spain).</title>
        <authorList>
            <person name="Ferrer M."/>
            <person name="Guazzaroni M.E."/>
            <person name="Richter M."/>
            <person name="Garcia-Salamanca A."/>
            <person name="Yarza P."/>
            <person name="Suarez-Suarez A."/>
            <person name="Solano J."/>
            <person name="Alcaide M."/>
            <person name="van Dillewijn P."/>
            <person name="Molina-Henares M.A."/>
            <person name="Lopez-Cortes N."/>
            <person name="Al-Ramahi Y."/>
            <person name="Guerrero C."/>
            <person name="Acosta A."/>
            <person name="de Eugenio L.I."/>
            <person name="Martinez V."/>
            <person name="Marques S."/>
            <person name="Rojo F."/>
            <person name="Santero E."/>
            <person name="Genilloud O."/>
            <person name="Perez-Perez J."/>
            <person name="Rossello-Mora R."/>
            <person name="Ramos J.L."/>
        </authorList>
    </citation>
    <scope>NUCLEOTIDE SEQUENCE</scope>
</reference>
<dbReference type="Pfam" id="PF14114">
    <property type="entry name" value="DUF4286"/>
    <property type="match status" value="1"/>
</dbReference>
<dbReference type="InterPro" id="IPR025563">
    <property type="entry name" value="DUF4286"/>
</dbReference>
<evidence type="ECO:0008006" key="2">
    <source>
        <dbReference type="Google" id="ProtNLM"/>
    </source>
</evidence>
<protein>
    <recommendedName>
        <fullName evidence="2">DUF4286 domain-containing protein</fullName>
    </recommendedName>
</protein>
<dbReference type="EMBL" id="ADZX01000391">
    <property type="protein sequence ID" value="EFK96877.1"/>
    <property type="molecule type" value="Genomic_DNA"/>
</dbReference>
<comment type="caution">
    <text evidence="1">The sequence shown here is derived from an EMBL/GenBank/DDBJ whole genome shotgun (WGS) entry which is preliminary data.</text>
</comment>
<organism evidence="1">
    <name type="scientific">sediment metagenome</name>
    <dbReference type="NCBI Taxonomy" id="749907"/>
    <lineage>
        <taxon>unclassified sequences</taxon>
        <taxon>metagenomes</taxon>
        <taxon>ecological metagenomes</taxon>
    </lineage>
</organism>
<accession>D9PHS9</accession>
<evidence type="ECO:0000313" key="1">
    <source>
        <dbReference type="EMBL" id="EFK96877.1"/>
    </source>
</evidence>